<reference evidence="1" key="1">
    <citation type="submission" date="2025-08" db="UniProtKB">
        <authorList>
            <consortium name="Ensembl"/>
        </authorList>
    </citation>
    <scope>IDENTIFICATION</scope>
</reference>
<organism evidence="1 2">
    <name type="scientific">Varanus komodoensis</name>
    <name type="common">Komodo dragon</name>
    <dbReference type="NCBI Taxonomy" id="61221"/>
    <lineage>
        <taxon>Eukaryota</taxon>
        <taxon>Metazoa</taxon>
        <taxon>Chordata</taxon>
        <taxon>Craniata</taxon>
        <taxon>Vertebrata</taxon>
        <taxon>Euteleostomi</taxon>
        <taxon>Lepidosauria</taxon>
        <taxon>Squamata</taxon>
        <taxon>Bifurcata</taxon>
        <taxon>Unidentata</taxon>
        <taxon>Episquamata</taxon>
        <taxon>Toxicofera</taxon>
        <taxon>Anguimorpha</taxon>
        <taxon>Paleoanguimorpha</taxon>
        <taxon>Varanoidea</taxon>
        <taxon>Varanidae</taxon>
        <taxon>Varanus</taxon>
    </lineage>
</organism>
<dbReference type="Ensembl" id="ENSVKKT00000014039.1">
    <property type="protein sequence ID" value="ENSVKKP00000013710.1"/>
    <property type="gene ID" value="ENSVKKG00000009453.1"/>
</dbReference>
<keyword evidence="2" id="KW-1185">Reference proteome</keyword>
<protein>
    <submittedName>
        <fullName evidence="1">Uncharacterized protein</fullName>
    </submittedName>
</protein>
<sequence>LWPLKTLGLMAHGIQQNVMGQAGHKHGPDFHDKFGSVVLLGETMVSPWCYQGGNGVW</sequence>
<dbReference type="AlphaFoldDB" id="A0A8D2KXH0"/>
<evidence type="ECO:0000313" key="1">
    <source>
        <dbReference type="Ensembl" id="ENSVKKP00000013710.1"/>
    </source>
</evidence>
<reference evidence="1" key="2">
    <citation type="submission" date="2025-09" db="UniProtKB">
        <authorList>
            <consortium name="Ensembl"/>
        </authorList>
    </citation>
    <scope>IDENTIFICATION</scope>
</reference>
<dbReference type="GO" id="GO:0006123">
    <property type="term" value="P:mitochondrial electron transport, cytochrome c to oxygen"/>
    <property type="evidence" value="ECO:0007669"/>
    <property type="project" value="InterPro"/>
</dbReference>
<dbReference type="InterPro" id="IPR008433">
    <property type="entry name" value="Cyt_c_oxidase_suVIIB"/>
</dbReference>
<dbReference type="Proteomes" id="UP000694545">
    <property type="component" value="Unplaced"/>
</dbReference>
<proteinExistence type="predicted"/>
<evidence type="ECO:0000313" key="2">
    <source>
        <dbReference type="Proteomes" id="UP000694545"/>
    </source>
</evidence>
<dbReference type="Pfam" id="PF05392">
    <property type="entry name" value="COX7B"/>
    <property type="match status" value="1"/>
</dbReference>
<dbReference type="GO" id="GO:0005739">
    <property type="term" value="C:mitochondrion"/>
    <property type="evidence" value="ECO:0007669"/>
    <property type="project" value="GOC"/>
</dbReference>
<accession>A0A8D2KXH0</accession>
<name>A0A8D2KXH0_VARKO</name>